<feature type="region of interest" description="Disordered" evidence="4">
    <location>
        <begin position="1"/>
        <end position="34"/>
    </location>
</feature>
<dbReference type="PRINTS" id="PR01415">
    <property type="entry name" value="ANKYRIN"/>
</dbReference>
<keyword evidence="1" id="KW-0677">Repeat</keyword>
<feature type="repeat" description="ANK" evidence="3">
    <location>
        <begin position="429"/>
        <end position="461"/>
    </location>
</feature>
<accession>A0ABD2Q8L9</accession>
<comment type="caution">
    <text evidence="5">The sequence shown here is derived from an EMBL/GenBank/DDBJ whole genome shotgun (WGS) entry which is preliminary data.</text>
</comment>
<protein>
    <submittedName>
        <fullName evidence="5">Uncharacterized protein</fullName>
    </submittedName>
</protein>
<dbReference type="PANTHER" id="PTHR24198:SF165">
    <property type="entry name" value="ANKYRIN REPEAT-CONTAINING PROTEIN-RELATED"/>
    <property type="match status" value="1"/>
</dbReference>
<dbReference type="SMART" id="SM00248">
    <property type="entry name" value="ANK"/>
    <property type="match status" value="13"/>
</dbReference>
<name>A0ABD2Q8L9_9PLAT</name>
<dbReference type="SUPFAM" id="SSF48403">
    <property type="entry name" value="Ankyrin repeat"/>
    <property type="match status" value="3"/>
</dbReference>
<feature type="repeat" description="ANK" evidence="3">
    <location>
        <begin position="205"/>
        <end position="237"/>
    </location>
</feature>
<evidence type="ECO:0000256" key="3">
    <source>
        <dbReference type="PROSITE-ProRule" id="PRU00023"/>
    </source>
</evidence>
<gene>
    <name evidence="5" type="ORF">Ciccas_005617</name>
</gene>
<dbReference type="InterPro" id="IPR002110">
    <property type="entry name" value="Ankyrin_rpt"/>
</dbReference>
<evidence type="ECO:0000256" key="2">
    <source>
        <dbReference type="ARBA" id="ARBA00023043"/>
    </source>
</evidence>
<dbReference type="PROSITE" id="PS50088">
    <property type="entry name" value="ANK_REPEAT"/>
    <property type="match status" value="5"/>
</dbReference>
<sequence length="617" mass="69758">MFKKGLSKADSESEIMEKEFSFDDQSEISTSRSYPPKKSIIDRFVKTKFANKDGSMDKNIEAKLEEALQNLRNFSIRGNESELKRLLTDPNIKENLQETVNCPDEREKLILHEAIANNQLGCVRILIEELKAEINLADKEKRTPLHIACKIKREQMGHEVEQSPLMSTGSPLPGEKDSLLNIIKSELHFNMERSILDTSILAQGGPDNPLLIAVTHGNEDIVKILIHGKVNLRAKDHENMTATELCEIFNITNKTPLHLAILRCHKDMAQFLTKYTRIDLLDDEHNTFLHTAALSNCREICEIIGPKYFPISKSPRNLNGDEPLHMAAKIDAFKSAKYFIKIANADLEARDGDGMTVAMIAAKHNSKNVIELILGKGANFSQVDVYGKTPIYHAVENNSLDVIRKVFNSITYLKRAKEAREWVSIANKEKNTPLHCAARNGNLEICKELLRENVSVYEENSEKELPVDLALHYRRSNVAKLLLAERPKLLDQIDNQGNGILHRVARWGHTELISFLIKKKKLEVDSFNSYEQTPLYFAAANGHVSTVRLLIAFGAEVNMDFEHQMGPIHVACQNGHHEVIEYLLEKGADPARVVYFKYKDIRSGSNALDIAITMGHR</sequence>
<evidence type="ECO:0000313" key="6">
    <source>
        <dbReference type="Proteomes" id="UP001626550"/>
    </source>
</evidence>
<dbReference type="PANTHER" id="PTHR24198">
    <property type="entry name" value="ANKYRIN REPEAT AND PROTEIN KINASE DOMAIN-CONTAINING PROTEIN"/>
    <property type="match status" value="1"/>
</dbReference>
<feature type="repeat" description="ANK" evidence="3">
    <location>
        <begin position="353"/>
        <end position="385"/>
    </location>
</feature>
<feature type="repeat" description="ANK" evidence="3">
    <location>
        <begin position="530"/>
        <end position="562"/>
    </location>
</feature>
<evidence type="ECO:0000256" key="4">
    <source>
        <dbReference type="SAM" id="MobiDB-lite"/>
    </source>
</evidence>
<reference evidence="5 6" key="1">
    <citation type="submission" date="2024-11" db="EMBL/GenBank/DDBJ databases">
        <title>Adaptive evolution of stress response genes in parasites aligns with host niche diversity.</title>
        <authorList>
            <person name="Hahn C."/>
            <person name="Resl P."/>
        </authorList>
    </citation>
    <scope>NUCLEOTIDE SEQUENCE [LARGE SCALE GENOMIC DNA]</scope>
    <source>
        <strain evidence="5">EGGRZ-B1_66</strain>
        <tissue evidence="5">Body</tissue>
    </source>
</reference>
<dbReference type="EMBL" id="JBJKFK010000675">
    <property type="protein sequence ID" value="KAL3315748.1"/>
    <property type="molecule type" value="Genomic_DNA"/>
</dbReference>
<dbReference type="Proteomes" id="UP001626550">
    <property type="component" value="Unassembled WGS sequence"/>
</dbReference>
<feature type="compositionally biased region" description="Basic and acidic residues" evidence="4">
    <location>
        <begin position="7"/>
        <end position="21"/>
    </location>
</feature>
<dbReference type="Gene3D" id="1.25.40.20">
    <property type="entry name" value="Ankyrin repeat-containing domain"/>
    <property type="match status" value="5"/>
</dbReference>
<dbReference type="Pfam" id="PF00023">
    <property type="entry name" value="Ank"/>
    <property type="match status" value="2"/>
</dbReference>
<dbReference type="AlphaFoldDB" id="A0ABD2Q8L9"/>
<evidence type="ECO:0000313" key="5">
    <source>
        <dbReference type="EMBL" id="KAL3315748.1"/>
    </source>
</evidence>
<feature type="repeat" description="ANK" evidence="3">
    <location>
        <begin position="563"/>
        <end position="589"/>
    </location>
</feature>
<keyword evidence="6" id="KW-1185">Reference proteome</keyword>
<dbReference type="PROSITE" id="PS50297">
    <property type="entry name" value="ANK_REP_REGION"/>
    <property type="match status" value="4"/>
</dbReference>
<keyword evidence="2 3" id="KW-0040">ANK repeat</keyword>
<organism evidence="5 6">
    <name type="scientific">Cichlidogyrus casuarinus</name>
    <dbReference type="NCBI Taxonomy" id="1844966"/>
    <lineage>
        <taxon>Eukaryota</taxon>
        <taxon>Metazoa</taxon>
        <taxon>Spiralia</taxon>
        <taxon>Lophotrochozoa</taxon>
        <taxon>Platyhelminthes</taxon>
        <taxon>Monogenea</taxon>
        <taxon>Monopisthocotylea</taxon>
        <taxon>Dactylogyridea</taxon>
        <taxon>Ancyrocephalidae</taxon>
        <taxon>Cichlidogyrus</taxon>
    </lineage>
</organism>
<dbReference type="InterPro" id="IPR036770">
    <property type="entry name" value="Ankyrin_rpt-contain_sf"/>
</dbReference>
<evidence type="ECO:0000256" key="1">
    <source>
        <dbReference type="ARBA" id="ARBA00022737"/>
    </source>
</evidence>
<dbReference type="Pfam" id="PF12796">
    <property type="entry name" value="Ank_2"/>
    <property type="match status" value="5"/>
</dbReference>
<proteinExistence type="predicted"/>